<evidence type="ECO:0000313" key="1">
    <source>
        <dbReference type="EMBL" id="VDP28166.1"/>
    </source>
</evidence>
<gene>
    <name evidence="1" type="ORF">SCUD_LOCUS7870</name>
</gene>
<dbReference type="PANTHER" id="PTHR33395:SF22">
    <property type="entry name" value="REVERSE TRANSCRIPTASE DOMAIN-CONTAINING PROTEIN"/>
    <property type="match status" value="1"/>
</dbReference>
<dbReference type="GO" id="GO:0007508">
    <property type="term" value="P:larval heart development"/>
    <property type="evidence" value="ECO:0007669"/>
    <property type="project" value="TreeGrafter"/>
</dbReference>
<dbReference type="GO" id="GO:0061343">
    <property type="term" value="P:cell adhesion involved in heart morphogenesis"/>
    <property type="evidence" value="ECO:0007669"/>
    <property type="project" value="TreeGrafter"/>
</dbReference>
<sequence>MGSRILREQMAYEPITGHRLPAPDGSNNGNDLIINAFIHASALNFNAKVITGDFNYPGINWSTGSCQSWNDEFSAAINMHCWLQWVRTTTRGDSILDLIFSRDVIPLCVKVYDEFESNDHEIVVCALPIYPSYNRPIQKTCQYRDYKHANWDLLHSLVKLLDWDNFFSCSSLMDAIDEFYLIVDSCLDSCVPLKTYRFSKPYELYIPTKYRNKLRRLQNRYFTSNDFMAVAQITIIFNQIEEKHRLKAINEELLALNTNSKVQNLTLLFNKRAKTTQNVDIPYIQHNSTFIYDSKTIADIFSGIFANGVGIISGSASRV</sequence>
<reference evidence="1 2" key="2">
    <citation type="submission" date="2018-11" db="EMBL/GenBank/DDBJ databases">
        <authorList>
            <consortium name="Pathogen Informatics"/>
        </authorList>
    </citation>
    <scope>NUCLEOTIDE SEQUENCE [LARGE SCALE GENOMIC DNA]</scope>
    <source>
        <strain evidence="1">Dakar</strain>
        <strain evidence="2">Dakar, Senegal</strain>
    </source>
</reference>
<name>A0A183JYR3_9TREM</name>
<proteinExistence type="predicted"/>
<reference evidence="3" key="1">
    <citation type="submission" date="2016-06" db="UniProtKB">
        <authorList>
            <consortium name="WormBaseParasite"/>
        </authorList>
    </citation>
    <scope>IDENTIFICATION</scope>
</reference>
<dbReference type="AlphaFoldDB" id="A0A183JYR3"/>
<evidence type="ECO:0000313" key="2">
    <source>
        <dbReference type="Proteomes" id="UP000279833"/>
    </source>
</evidence>
<dbReference type="WBParaSite" id="SCUD_0000787001-mRNA-1">
    <property type="protein sequence ID" value="SCUD_0000787001-mRNA-1"/>
    <property type="gene ID" value="SCUD_0000787001"/>
</dbReference>
<dbReference type="PANTHER" id="PTHR33395">
    <property type="entry name" value="TRANSCRIPTASE, PUTATIVE-RELATED-RELATED"/>
    <property type="match status" value="1"/>
</dbReference>
<evidence type="ECO:0000313" key="3">
    <source>
        <dbReference type="WBParaSite" id="SCUD_0000787001-mRNA-1"/>
    </source>
</evidence>
<protein>
    <submittedName>
        <fullName evidence="3">Endo/exonuclease/phosphatase domain-containing protein</fullName>
    </submittedName>
</protein>
<accession>A0A183JYR3</accession>
<dbReference type="GO" id="GO:0031012">
    <property type="term" value="C:extracellular matrix"/>
    <property type="evidence" value="ECO:0007669"/>
    <property type="project" value="TreeGrafter"/>
</dbReference>
<organism evidence="3">
    <name type="scientific">Schistosoma curassoni</name>
    <dbReference type="NCBI Taxonomy" id="6186"/>
    <lineage>
        <taxon>Eukaryota</taxon>
        <taxon>Metazoa</taxon>
        <taxon>Spiralia</taxon>
        <taxon>Lophotrochozoa</taxon>
        <taxon>Platyhelminthes</taxon>
        <taxon>Trematoda</taxon>
        <taxon>Digenea</taxon>
        <taxon>Strigeidida</taxon>
        <taxon>Schistosomatoidea</taxon>
        <taxon>Schistosomatidae</taxon>
        <taxon>Schistosoma</taxon>
    </lineage>
</organism>
<dbReference type="Proteomes" id="UP000279833">
    <property type="component" value="Unassembled WGS sequence"/>
</dbReference>
<dbReference type="EMBL" id="UZAK01032504">
    <property type="protein sequence ID" value="VDP28166.1"/>
    <property type="molecule type" value="Genomic_DNA"/>
</dbReference>
<keyword evidence="2" id="KW-1185">Reference proteome</keyword>
<dbReference type="STRING" id="6186.A0A183JYR3"/>